<dbReference type="OrthoDB" id="7057642at2"/>
<sequence>MDAIVQQAMAKWPDVPDVYGWLARDGRGRWLIRGERLEHAATLEFILRNYQPDERGAWFFQNGPQRVFVSLATAPLTGRLMPDGRVCTGTPADFQPRQAFLTPDGDCYLLAATAHAALLDGADLAAVSFINAQGRLATDADWEHGPGPGWQLQAGRFCLPLQTVSQEAIPMQCGFLRQPYP</sequence>
<name>A0A248LKW6_9NEIS</name>
<dbReference type="EMBL" id="CP022115">
    <property type="protein sequence ID" value="ASJ25121.1"/>
    <property type="molecule type" value="Genomic_DNA"/>
</dbReference>
<accession>A0A248LKW6</accession>
<dbReference type="Proteomes" id="UP000197424">
    <property type="component" value="Chromosome"/>
</dbReference>
<protein>
    <submittedName>
        <fullName evidence="1">DUF2944 domain containing protein</fullName>
    </submittedName>
</protein>
<gene>
    <name evidence="1" type="ORF">LHGZ1_2290</name>
</gene>
<dbReference type="AlphaFoldDB" id="A0A248LKW6"/>
<proteinExistence type="predicted"/>
<evidence type="ECO:0000313" key="1">
    <source>
        <dbReference type="EMBL" id="ASJ25121.1"/>
    </source>
</evidence>
<evidence type="ECO:0000313" key="2">
    <source>
        <dbReference type="Proteomes" id="UP000197424"/>
    </source>
</evidence>
<reference evidence="2" key="1">
    <citation type="submission" date="2017-06" db="EMBL/GenBank/DDBJ databases">
        <title>Whole genome sequence of Laribacter hongkongensis LHGZ1.</title>
        <authorList>
            <person name="Chen D."/>
            <person name="Wu H."/>
            <person name="Chen J."/>
        </authorList>
    </citation>
    <scope>NUCLEOTIDE SEQUENCE [LARGE SCALE GENOMIC DNA]</scope>
    <source>
        <strain evidence="2">LHGZ1</strain>
    </source>
</reference>
<organism evidence="1 2">
    <name type="scientific">Laribacter hongkongensis</name>
    <dbReference type="NCBI Taxonomy" id="168471"/>
    <lineage>
        <taxon>Bacteria</taxon>
        <taxon>Pseudomonadati</taxon>
        <taxon>Pseudomonadota</taxon>
        <taxon>Betaproteobacteria</taxon>
        <taxon>Neisseriales</taxon>
        <taxon>Aquaspirillaceae</taxon>
        <taxon>Laribacter</taxon>
    </lineage>
</organism>
<dbReference type="InterPro" id="IPR021332">
    <property type="entry name" value="DUF2944"/>
</dbReference>
<dbReference type="RefSeq" id="WP_088861131.1">
    <property type="nucleotide sequence ID" value="NZ_CP022115.1"/>
</dbReference>
<dbReference type="Pfam" id="PF11161">
    <property type="entry name" value="DUF2944"/>
    <property type="match status" value="1"/>
</dbReference>